<dbReference type="CDD" id="cd22992">
    <property type="entry name" value="MOC1"/>
    <property type="match status" value="1"/>
</dbReference>
<sequence>MLILGVDVGLRGALALLDSETGEIVAIHDMPVLADGARGRAAINAPLLAALIYGSHAHHAFVELVGARPGEAAGSSFAFGRSRGVTEGALAACGLPTTLLTPPVWRRAVGIQHGAGKDVSRSEAIRRWPARASLFARRVDDGRAEACLIAVAGLMRLRCEAA</sequence>
<dbReference type="GO" id="GO:0003676">
    <property type="term" value="F:nucleic acid binding"/>
    <property type="evidence" value="ECO:0007669"/>
    <property type="project" value="InterPro"/>
</dbReference>
<gene>
    <name evidence="1" type="ORF">AMST5_03006</name>
</gene>
<dbReference type="PANTHER" id="PTHR36015">
    <property type="entry name" value="HOLLIDAY JUNCTION RESOLVASE MOC1, CHLOROPLASTIC-RELATED"/>
    <property type="match status" value="1"/>
</dbReference>
<dbReference type="AlphaFoldDB" id="A0AA48RF10"/>
<accession>A0AA48RF10</accession>
<dbReference type="InterPro" id="IPR036397">
    <property type="entry name" value="RNaseH_sf"/>
</dbReference>
<dbReference type="InterPro" id="IPR045290">
    <property type="entry name" value="MOC1-like"/>
</dbReference>
<dbReference type="EMBL" id="OY288114">
    <property type="protein sequence ID" value="CAJ0878850.1"/>
    <property type="molecule type" value="Genomic_DNA"/>
</dbReference>
<dbReference type="SUPFAM" id="SSF53098">
    <property type="entry name" value="Ribonuclease H-like"/>
    <property type="match status" value="1"/>
</dbReference>
<evidence type="ECO:0000313" key="1">
    <source>
        <dbReference type="EMBL" id="CAJ0878850.1"/>
    </source>
</evidence>
<dbReference type="GO" id="GO:0008821">
    <property type="term" value="F:crossover junction DNA endonuclease activity"/>
    <property type="evidence" value="ECO:0007669"/>
    <property type="project" value="InterPro"/>
</dbReference>
<organism evidence="1">
    <name type="scientific">freshwater sediment metagenome</name>
    <dbReference type="NCBI Taxonomy" id="556182"/>
    <lineage>
        <taxon>unclassified sequences</taxon>
        <taxon>metagenomes</taxon>
        <taxon>ecological metagenomes</taxon>
    </lineage>
</organism>
<dbReference type="InterPro" id="IPR012337">
    <property type="entry name" value="RNaseH-like_sf"/>
</dbReference>
<proteinExistence type="predicted"/>
<dbReference type="PANTHER" id="PTHR36015:SF6">
    <property type="entry name" value="HOLLIDAY JUNCTION RESOLVASE MOC1, CHLOROPLASTIC-RELATED"/>
    <property type="match status" value="1"/>
</dbReference>
<name>A0AA48RF10_9ZZZZ</name>
<protein>
    <submittedName>
        <fullName evidence="1">Uncharacterized protein</fullName>
    </submittedName>
</protein>
<dbReference type="Gene3D" id="3.30.420.10">
    <property type="entry name" value="Ribonuclease H-like superfamily/Ribonuclease H"/>
    <property type="match status" value="1"/>
</dbReference>
<reference evidence="1" key="1">
    <citation type="submission" date="2023-07" db="EMBL/GenBank/DDBJ databases">
        <authorList>
            <person name="Pelsma A.J. K."/>
        </authorList>
    </citation>
    <scope>NUCLEOTIDE SEQUENCE</scope>
</reference>